<evidence type="ECO:0000256" key="3">
    <source>
        <dbReference type="SAM" id="MobiDB-lite"/>
    </source>
</evidence>
<reference evidence="5 6" key="1">
    <citation type="submission" date="2009-02" db="EMBL/GenBank/DDBJ databases">
        <title>Annotation of Streptomyces hygroscopicus strain ATCC 53653.</title>
        <authorList>
            <consortium name="The Broad Institute Genome Sequencing Platform"/>
            <consortium name="Broad Institute Microbial Sequencing Center"/>
            <person name="Fischbach M."/>
            <person name="Godfrey P."/>
            <person name="Ward D."/>
            <person name="Young S."/>
            <person name="Zeng Q."/>
            <person name="Koehrsen M."/>
            <person name="Alvarado L."/>
            <person name="Berlin A.M."/>
            <person name="Bochicchio J."/>
            <person name="Borenstein D."/>
            <person name="Chapman S.B."/>
            <person name="Chen Z."/>
            <person name="Engels R."/>
            <person name="Freedman E."/>
            <person name="Gellesch M."/>
            <person name="Goldberg J."/>
            <person name="Griggs A."/>
            <person name="Gujja S."/>
            <person name="Heilman E.R."/>
            <person name="Heiman D.I."/>
            <person name="Hepburn T.A."/>
            <person name="Howarth C."/>
            <person name="Jen D."/>
            <person name="Larson L."/>
            <person name="Lewis B."/>
            <person name="Mehta T."/>
            <person name="Park D."/>
            <person name="Pearson M."/>
            <person name="Richards J."/>
            <person name="Roberts A."/>
            <person name="Saif S."/>
            <person name="Shea T.D."/>
            <person name="Shenoy N."/>
            <person name="Sisk P."/>
            <person name="Stolte C."/>
            <person name="Sykes S.N."/>
            <person name="Thomson T."/>
            <person name="Walk T."/>
            <person name="White J."/>
            <person name="Yandava C."/>
            <person name="Straight P."/>
            <person name="Clardy J."/>
            <person name="Hung D."/>
            <person name="Kolter R."/>
            <person name="Mekalanos J."/>
            <person name="Walker S."/>
            <person name="Walsh C.T."/>
            <person name="Wieland-Brown L.C."/>
            <person name="Haas B."/>
            <person name="Nusbaum C."/>
            <person name="Birren B."/>
        </authorList>
    </citation>
    <scope>NUCLEOTIDE SEQUENCE [LARGE SCALE GENOMIC DNA]</scope>
    <source>
        <strain evidence="5 6">ATCC 53653</strain>
    </source>
</reference>
<dbReference type="HOGENOM" id="CLU_044078_0_0_11"/>
<dbReference type="InterPro" id="IPR053447">
    <property type="entry name" value="Alpha-KG_dependent_hydroxylase"/>
</dbReference>
<keyword evidence="1" id="KW-0560">Oxidoreductase</keyword>
<dbReference type="EMBL" id="GG657754">
    <property type="protein sequence ID" value="EFL28783.1"/>
    <property type="molecule type" value="Genomic_DNA"/>
</dbReference>
<dbReference type="AlphaFoldDB" id="D9W7K3"/>
<dbReference type="STRING" id="457427.SSOG_08497"/>
<dbReference type="InterPro" id="IPR023966">
    <property type="entry name" value="Arginine_beta-hydroxylase"/>
</dbReference>
<protein>
    <submittedName>
        <fullName evidence="5">Putative oxygenase</fullName>
    </submittedName>
</protein>
<dbReference type="NCBIfam" id="TIGR03946">
    <property type="entry name" value="viomycin_VioC"/>
    <property type="match status" value="1"/>
</dbReference>
<gene>
    <name evidence="5" type="ORF">SSOG_08497</name>
</gene>
<dbReference type="NCBIfam" id="NF041363">
    <property type="entry name" value="GntD_guanitoxin"/>
    <property type="match status" value="1"/>
</dbReference>
<feature type="region of interest" description="Disordered" evidence="3">
    <location>
        <begin position="14"/>
        <end position="103"/>
    </location>
</feature>
<organism evidence="5 6">
    <name type="scientific">Streptomyces himastatinicus ATCC 53653</name>
    <dbReference type="NCBI Taxonomy" id="457427"/>
    <lineage>
        <taxon>Bacteria</taxon>
        <taxon>Bacillati</taxon>
        <taxon>Actinomycetota</taxon>
        <taxon>Actinomycetes</taxon>
        <taxon>Kitasatosporales</taxon>
        <taxon>Streptomycetaceae</taxon>
        <taxon>Streptomyces</taxon>
        <taxon>Streptomyces violaceusniger group</taxon>
    </lineage>
</organism>
<keyword evidence="2" id="KW-0408">Iron</keyword>
<evidence type="ECO:0000256" key="2">
    <source>
        <dbReference type="ARBA" id="ARBA00023004"/>
    </source>
</evidence>
<feature type="region of interest" description="Disordered" evidence="3">
    <location>
        <begin position="108"/>
        <end position="127"/>
    </location>
</feature>
<feature type="compositionally biased region" description="Low complexity" evidence="3">
    <location>
        <begin position="48"/>
        <end position="62"/>
    </location>
</feature>
<evidence type="ECO:0000313" key="5">
    <source>
        <dbReference type="EMBL" id="EFL28783.1"/>
    </source>
</evidence>
<accession>D9W7K3</accession>
<proteinExistence type="predicted"/>
<evidence type="ECO:0000313" key="6">
    <source>
        <dbReference type="Proteomes" id="UP000003963"/>
    </source>
</evidence>
<name>D9W7K3_9ACTN</name>
<dbReference type="InterPro" id="IPR042098">
    <property type="entry name" value="TauD-like_sf"/>
</dbReference>
<evidence type="ECO:0000259" key="4">
    <source>
        <dbReference type="Pfam" id="PF02668"/>
    </source>
</evidence>
<evidence type="ECO:0000256" key="1">
    <source>
        <dbReference type="ARBA" id="ARBA00023002"/>
    </source>
</evidence>
<feature type="domain" description="TauD/TfdA-like" evidence="4">
    <location>
        <begin position="266"/>
        <end position="464"/>
    </location>
</feature>
<sequence length="486" mass="53363">MASAVRRVGLPCAAPAGRGRRVGGTQRRAARGRADPARCRARVRRAGRPAGAARRPAAAGRPGHLRHLRPHCGRTPPLSPQRLARQGRHGGDPAAHPGVGRLLGRRHDGAHLRRGPPLPPGELAGSHRWAAPTGDLYGGGEMTTTTDTASRTGLRLTAGEAEETAALALDVSRRFTAADDAALLQELPLLASGLPPRVQRFLRAFSLDQLNGFCTIAGHTVDEDRIGPTPVHWKDDTRPHGEFPEEILLLLYAALLGEPFGWATQQDGHLVNDVFPIKEYEHQLLGTGSKKALTLHTEDAFHPYRADYIILASLRNPGRVPVIVAEADFTELDRDDVAILFEERFTIIPDSSHLPRNNTVRSEADRLHFESIEKIINERRPVSVLFGSRTAPLLRFDASHMAAVEGDEEAARAFAAAHDLLSRNLHPVGLEAGEFAFLNNHRVVHGRSSFVARYDGFDRWLKRINVTHDLRRSRSLRRTTGSRLIG</sequence>
<dbReference type="SUPFAM" id="SSF51197">
    <property type="entry name" value="Clavaminate synthase-like"/>
    <property type="match status" value="1"/>
</dbReference>
<feature type="compositionally biased region" description="Low complexity" evidence="3">
    <location>
        <begin position="14"/>
        <end position="27"/>
    </location>
</feature>
<dbReference type="Pfam" id="PF02668">
    <property type="entry name" value="TauD"/>
    <property type="match status" value="1"/>
</dbReference>
<feature type="compositionally biased region" description="Basic residues" evidence="3">
    <location>
        <begin position="63"/>
        <end position="72"/>
    </location>
</feature>
<dbReference type="GO" id="GO:0016491">
    <property type="term" value="F:oxidoreductase activity"/>
    <property type="evidence" value="ECO:0007669"/>
    <property type="project" value="UniProtKB-KW"/>
</dbReference>
<keyword evidence="6" id="KW-1185">Reference proteome</keyword>
<dbReference type="Proteomes" id="UP000003963">
    <property type="component" value="Unassembled WGS sequence"/>
</dbReference>
<dbReference type="InterPro" id="IPR003819">
    <property type="entry name" value="TauD/TfdA-like"/>
</dbReference>
<dbReference type="Gene3D" id="3.60.130.10">
    <property type="entry name" value="Clavaminate synthase-like"/>
    <property type="match status" value="1"/>
</dbReference>